<gene>
    <name evidence="1" type="ORF">FHS90_001603</name>
</gene>
<proteinExistence type="predicted"/>
<comment type="caution">
    <text evidence="1">The sequence shown here is derived from an EMBL/GenBank/DDBJ whole genome shotgun (WGS) entry which is preliminary data.</text>
</comment>
<dbReference type="RefSeq" id="WP_182512591.1">
    <property type="nucleotide sequence ID" value="NZ_JACJIQ010000005.1"/>
</dbReference>
<name>A0A839GMX1_9BACT</name>
<dbReference type="Pfam" id="PF14094">
    <property type="entry name" value="DUF4272"/>
    <property type="match status" value="1"/>
</dbReference>
<accession>A0A839GMX1</accession>
<dbReference type="InterPro" id="IPR025368">
    <property type="entry name" value="DUF4272"/>
</dbReference>
<evidence type="ECO:0008006" key="3">
    <source>
        <dbReference type="Google" id="ProtNLM"/>
    </source>
</evidence>
<evidence type="ECO:0000313" key="1">
    <source>
        <dbReference type="EMBL" id="MBA9076895.1"/>
    </source>
</evidence>
<sequence>MSLFKLFGAGKPRTAAQRKSDTKNRLVKLGVPVNQHLPLVEDCTSVEIRDSKDVVRRLVILSILHDCVHGFDDLTKESTIEFFKSRELWEYVSGNEKEYLLSAEADEQAEIKISWSAESMKVFFWAVGLIENLDLPLNAANLAAAHKASLEKYKSIPDFVQNAKLRDKEEILNETDFIYRVHWAVKQSMRLGKHAPANLNPDIVYERHYAFNWLTCYAGDWDEITCDT</sequence>
<reference evidence="1 2" key="1">
    <citation type="submission" date="2020-08" db="EMBL/GenBank/DDBJ databases">
        <title>Genomic Encyclopedia of Type Strains, Phase IV (KMG-IV): sequencing the most valuable type-strain genomes for metagenomic binning, comparative biology and taxonomic classification.</title>
        <authorList>
            <person name="Goeker M."/>
        </authorList>
    </citation>
    <scope>NUCLEOTIDE SEQUENCE [LARGE SCALE GENOMIC DNA]</scope>
    <source>
        <strain evidence="1 2">DSM 29854</strain>
    </source>
</reference>
<organism evidence="1 2">
    <name type="scientific">Rufibacter quisquiliarum</name>
    <dbReference type="NCBI Taxonomy" id="1549639"/>
    <lineage>
        <taxon>Bacteria</taxon>
        <taxon>Pseudomonadati</taxon>
        <taxon>Bacteroidota</taxon>
        <taxon>Cytophagia</taxon>
        <taxon>Cytophagales</taxon>
        <taxon>Hymenobacteraceae</taxon>
        <taxon>Rufibacter</taxon>
    </lineage>
</organism>
<dbReference type="AlphaFoldDB" id="A0A839GMX1"/>
<protein>
    <recommendedName>
        <fullName evidence="3">DUF4272 domain-containing protein</fullName>
    </recommendedName>
</protein>
<evidence type="ECO:0000313" key="2">
    <source>
        <dbReference type="Proteomes" id="UP000563094"/>
    </source>
</evidence>
<dbReference type="Proteomes" id="UP000563094">
    <property type="component" value="Unassembled WGS sequence"/>
</dbReference>
<keyword evidence="2" id="KW-1185">Reference proteome</keyword>
<dbReference type="EMBL" id="JACJIQ010000005">
    <property type="protein sequence ID" value="MBA9076895.1"/>
    <property type="molecule type" value="Genomic_DNA"/>
</dbReference>